<keyword evidence="1 2" id="KW-0238">DNA-binding</keyword>
<feature type="DNA-binding region" description="H-T-H motif" evidence="2">
    <location>
        <begin position="39"/>
        <end position="58"/>
    </location>
</feature>
<evidence type="ECO:0000313" key="5">
    <source>
        <dbReference type="Proteomes" id="UP000630923"/>
    </source>
</evidence>
<accession>A0A919AQ20</accession>
<dbReference type="Proteomes" id="UP000630923">
    <property type="component" value="Unassembled WGS sequence"/>
</dbReference>
<dbReference type="RefSeq" id="WP_191250797.1">
    <property type="nucleotide sequence ID" value="NZ_BNCI01000001.1"/>
</dbReference>
<dbReference type="InterPro" id="IPR050624">
    <property type="entry name" value="HTH-type_Tx_Regulator"/>
</dbReference>
<reference evidence="4" key="1">
    <citation type="journal article" date="2014" name="Int. J. Syst. Evol. Microbiol.">
        <title>Complete genome sequence of Corynebacterium casei LMG S-19264T (=DSM 44701T), isolated from a smear-ripened cheese.</title>
        <authorList>
            <consortium name="US DOE Joint Genome Institute (JGI-PGF)"/>
            <person name="Walter F."/>
            <person name="Albersmeier A."/>
            <person name="Kalinowski J."/>
            <person name="Ruckert C."/>
        </authorList>
    </citation>
    <scope>NUCLEOTIDE SEQUENCE</scope>
    <source>
        <strain evidence="4">KCTC 42590</strain>
    </source>
</reference>
<organism evidence="4 5">
    <name type="scientific">Kordiimonas sediminis</name>
    <dbReference type="NCBI Taxonomy" id="1735581"/>
    <lineage>
        <taxon>Bacteria</taxon>
        <taxon>Pseudomonadati</taxon>
        <taxon>Pseudomonadota</taxon>
        <taxon>Alphaproteobacteria</taxon>
        <taxon>Kordiimonadales</taxon>
        <taxon>Kordiimonadaceae</taxon>
        <taxon>Kordiimonas</taxon>
    </lineage>
</organism>
<sequence length="207" mass="24008">MSELSAKVTPTRKSGFETKRKIMDAAFRFMETKGLMSMTTNHIARDAGVNVASLYRFFENKEAIIVAIMEEYFADIESRLEHYFLNGRETNPMWENSNAYLDESATRHYDNPSYRYNIMLAIQTIPAMKEHSANHQRRCIDILTRSAVTRYSNSAEEMDVIFQYVFLTAVSTLSHATNLPEPIKTEMHTLMKSTIKHVFQTRLTERT</sequence>
<dbReference type="InterPro" id="IPR009057">
    <property type="entry name" value="Homeodomain-like_sf"/>
</dbReference>
<dbReference type="PRINTS" id="PR00455">
    <property type="entry name" value="HTHTETR"/>
</dbReference>
<gene>
    <name evidence="4" type="ORF">GCM10017044_11840</name>
</gene>
<dbReference type="AlphaFoldDB" id="A0A919AQ20"/>
<dbReference type="Gene3D" id="1.10.357.10">
    <property type="entry name" value="Tetracycline Repressor, domain 2"/>
    <property type="match status" value="1"/>
</dbReference>
<reference evidence="4" key="2">
    <citation type="submission" date="2020-09" db="EMBL/GenBank/DDBJ databases">
        <authorList>
            <person name="Sun Q."/>
            <person name="Kim S."/>
        </authorList>
    </citation>
    <scope>NUCLEOTIDE SEQUENCE</scope>
    <source>
        <strain evidence="4">KCTC 42590</strain>
    </source>
</reference>
<keyword evidence="5" id="KW-1185">Reference proteome</keyword>
<dbReference type="InterPro" id="IPR001647">
    <property type="entry name" value="HTH_TetR"/>
</dbReference>
<dbReference type="PROSITE" id="PS01081">
    <property type="entry name" value="HTH_TETR_1"/>
    <property type="match status" value="1"/>
</dbReference>
<evidence type="ECO:0000259" key="3">
    <source>
        <dbReference type="PROSITE" id="PS50977"/>
    </source>
</evidence>
<dbReference type="InterPro" id="IPR023772">
    <property type="entry name" value="DNA-bd_HTH_TetR-type_CS"/>
</dbReference>
<evidence type="ECO:0000256" key="1">
    <source>
        <dbReference type="ARBA" id="ARBA00023125"/>
    </source>
</evidence>
<dbReference type="Pfam" id="PF00440">
    <property type="entry name" value="TetR_N"/>
    <property type="match status" value="1"/>
</dbReference>
<feature type="domain" description="HTH tetR-type" evidence="3">
    <location>
        <begin position="16"/>
        <end position="76"/>
    </location>
</feature>
<evidence type="ECO:0000313" key="4">
    <source>
        <dbReference type="EMBL" id="GHF18925.1"/>
    </source>
</evidence>
<name>A0A919AQ20_9PROT</name>
<comment type="caution">
    <text evidence="4">The sequence shown here is derived from an EMBL/GenBank/DDBJ whole genome shotgun (WGS) entry which is preliminary data.</text>
</comment>
<dbReference type="PANTHER" id="PTHR43479:SF11">
    <property type="entry name" value="ACREF_ENVCD OPERON REPRESSOR-RELATED"/>
    <property type="match status" value="1"/>
</dbReference>
<dbReference type="PANTHER" id="PTHR43479">
    <property type="entry name" value="ACREF/ENVCD OPERON REPRESSOR-RELATED"/>
    <property type="match status" value="1"/>
</dbReference>
<dbReference type="GO" id="GO:0003677">
    <property type="term" value="F:DNA binding"/>
    <property type="evidence" value="ECO:0007669"/>
    <property type="project" value="UniProtKB-UniRule"/>
</dbReference>
<dbReference type="EMBL" id="BNCI01000001">
    <property type="protein sequence ID" value="GHF18925.1"/>
    <property type="molecule type" value="Genomic_DNA"/>
</dbReference>
<dbReference type="PROSITE" id="PS50977">
    <property type="entry name" value="HTH_TETR_2"/>
    <property type="match status" value="1"/>
</dbReference>
<dbReference type="SUPFAM" id="SSF46689">
    <property type="entry name" value="Homeodomain-like"/>
    <property type="match status" value="1"/>
</dbReference>
<protein>
    <recommendedName>
        <fullName evidence="3">HTH tetR-type domain-containing protein</fullName>
    </recommendedName>
</protein>
<proteinExistence type="predicted"/>
<evidence type="ECO:0000256" key="2">
    <source>
        <dbReference type="PROSITE-ProRule" id="PRU00335"/>
    </source>
</evidence>